<comment type="caution">
    <text evidence="7">The sequence shown here is derived from an EMBL/GenBank/DDBJ whole genome shotgun (WGS) entry which is preliminary data.</text>
</comment>
<dbReference type="InterPro" id="IPR051951">
    <property type="entry name" value="UNC-93_regulatory"/>
</dbReference>
<evidence type="ECO:0000313" key="8">
    <source>
        <dbReference type="Proteomes" id="UP001151699"/>
    </source>
</evidence>
<feature type="transmembrane region" description="Helical" evidence="6">
    <location>
        <begin position="330"/>
        <end position="351"/>
    </location>
</feature>
<feature type="transmembrane region" description="Helical" evidence="6">
    <location>
        <begin position="92"/>
        <end position="110"/>
    </location>
</feature>
<feature type="transmembrane region" description="Helical" evidence="6">
    <location>
        <begin position="61"/>
        <end position="80"/>
    </location>
</feature>
<keyword evidence="3 6" id="KW-0812">Transmembrane</keyword>
<reference evidence="7" key="1">
    <citation type="submission" date="2022-07" db="EMBL/GenBank/DDBJ databases">
        <authorList>
            <person name="Trinca V."/>
            <person name="Uliana J.V.C."/>
            <person name="Torres T.T."/>
            <person name="Ward R.J."/>
            <person name="Monesi N."/>
        </authorList>
    </citation>
    <scope>NUCLEOTIDE SEQUENCE</scope>
    <source>
        <strain evidence="7">HSMRA1968</strain>
        <tissue evidence="7">Whole embryos</tissue>
    </source>
</reference>
<dbReference type="PANTHER" id="PTHR19444:SF50">
    <property type="match status" value="1"/>
</dbReference>
<evidence type="ECO:0000256" key="3">
    <source>
        <dbReference type="ARBA" id="ARBA00022692"/>
    </source>
</evidence>
<feature type="transmembrane region" description="Helical" evidence="6">
    <location>
        <begin position="116"/>
        <end position="141"/>
    </location>
</feature>
<dbReference type="GO" id="GO:0055120">
    <property type="term" value="C:striated muscle dense body"/>
    <property type="evidence" value="ECO:0007669"/>
    <property type="project" value="TreeGrafter"/>
</dbReference>
<dbReference type="PANTHER" id="PTHR19444">
    <property type="entry name" value="UNC-93 RELATED"/>
    <property type="match status" value="1"/>
</dbReference>
<dbReference type="GO" id="GO:0043266">
    <property type="term" value="P:regulation of potassium ion transport"/>
    <property type="evidence" value="ECO:0007669"/>
    <property type="project" value="TreeGrafter"/>
</dbReference>
<dbReference type="SUPFAM" id="SSF103473">
    <property type="entry name" value="MFS general substrate transporter"/>
    <property type="match status" value="1"/>
</dbReference>
<dbReference type="GO" id="GO:0006937">
    <property type="term" value="P:regulation of muscle contraction"/>
    <property type="evidence" value="ECO:0007669"/>
    <property type="project" value="TreeGrafter"/>
</dbReference>
<feature type="transmembrane region" description="Helical" evidence="6">
    <location>
        <begin position="358"/>
        <end position="379"/>
    </location>
</feature>
<dbReference type="Proteomes" id="UP001151699">
    <property type="component" value="Chromosome A"/>
</dbReference>
<sequence length="486" mass="53271">MPSSTNAELNERQVFIDGAGKYENVRISKNVIVLGVAFMVHFTAFHGMANLQSSVNSDGSLGSYTLAAIYGSLIISNIFLPVAVIRWIGCKWTIAVSFLFYIPFIAAQFYPRFYTLVPAGLAVGFGGGPLWCAKCTYLTVISEAFSAISFGNIKLEVAIVRFFGLFFIFYQLAQVWGNLLSSTVLSSTIGDVESLSENMTNVVVNASKTVGELCGANFCPVEKSGEVANLHPPDHSKIQFLSGIFILLMLCATVLVSLFTDTLKRYEMGRKGSGSGLSGIKLLAVTFKQLMRKKQIFLLPITMFIGAEQAFMAVGFTASFVGCGWGISRIGYIMIFFGVSNVVAAAFIGAIAKITGRLSIMIVTMVVHAALIIWMKVWVVVENDYLTFATMAALWGLVDGTWLIQINSYYGVLFTGKEEAAFSNFRFFEAIGSVTIYVLNPMFCTSSMLTILLCLMLLGMIGYGSVEYLQRKEERSNNFELQGSER</sequence>
<evidence type="ECO:0000256" key="4">
    <source>
        <dbReference type="ARBA" id="ARBA00022989"/>
    </source>
</evidence>
<feature type="transmembrane region" description="Helical" evidence="6">
    <location>
        <begin position="31"/>
        <end position="49"/>
    </location>
</feature>
<evidence type="ECO:0000256" key="6">
    <source>
        <dbReference type="SAM" id="Phobius"/>
    </source>
</evidence>
<accession>A0A9Q0N9V7</accession>
<proteinExistence type="inferred from homology"/>
<feature type="transmembrane region" description="Helical" evidence="6">
    <location>
        <begin position="449"/>
        <end position="469"/>
    </location>
</feature>
<dbReference type="Pfam" id="PF05978">
    <property type="entry name" value="UNC-93"/>
    <property type="match status" value="1"/>
</dbReference>
<evidence type="ECO:0000256" key="5">
    <source>
        <dbReference type="ARBA" id="ARBA00023136"/>
    </source>
</evidence>
<keyword evidence="5 6" id="KW-0472">Membrane</keyword>
<keyword evidence="4 6" id="KW-1133">Transmembrane helix</keyword>
<feature type="transmembrane region" description="Helical" evidence="6">
    <location>
        <begin position="153"/>
        <end position="173"/>
    </location>
</feature>
<evidence type="ECO:0000256" key="2">
    <source>
        <dbReference type="ARBA" id="ARBA00009172"/>
    </source>
</evidence>
<name>A0A9Q0N9V7_9DIPT</name>
<organism evidence="7 8">
    <name type="scientific">Pseudolycoriella hygida</name>
    <dbReference type="NCBI Taxonomy" id="35572"/>
    <lineage>
        <taxon>Eukaryota</taxon>
        <taxon>Metazoa</taxon>
        <taxon>Ecdysozoa</taxon>
        <taxon>Arthropoda</taxon>
        <taxon>Hexapoda</taxon>
        <taxon>Insecta</taxon>
        <taxon>Pterygota</taxon>
        <taxon>Neoptera</taxon>
        <taxon>Endopterygota</taxon>
        <taxon>Diptera</taxon>
        <taxon>Nematocera</taxon>
        <taxon>Sciaroidea</taxon>
        <taxon>Sciaridae</taxon>
        <taxon>Pseudolycoriella</taxon>
    </lineage>
</organism>
<feature type="transmembrane region" description="Helical" evidence="6">
    <location>
        <begin position="385"/>
        <end position="404"/>
    </location>
</feature>
<dbReference type="AlphaFoldDB" id="A0A9Q0N9V7"/>
<dbReference type="EMBL" id="WJQU01000001">
    <property type="protein sequence ID" value="KAJ6645601.1"/>
    <property type="molecule type" value="Genomic_DNA"/>
</dbReference>
<dbReference type="InterPro" id="IPR036259">
    <property type="entry name" value="MFS_trans_sf"/>
</dbReference>
<dbReference type="GO" id="GO:0015459">
    <property type="term" value="F:potassium channel regulator activity"/>
    <property type="evidence" value="ECO:0007669"/>
    <property type="project" value="TreeGrafter"/>
</dbReference>
<evidence type="ECO:0000256" key="1">
    <source>
        <dbReference type="ARBA" id="ARBA00004141"/>
    </source>
</evidence>
<evidence type="ECO:0000313" key="7">
    <source>
        <dbReference type="EMBL" id="KAJ6645601.1"/>
    </source>
</evidence>
<dbReference type="InterPro" id="IPR010291">
    <property type="entry name" value="Ion_channel_UNC-93"/>
</dbReference>
<feature type="transmembrane region" description="Helical" evidence="6">
    <location>
        <begin position="238"/>
        <end position="260"/>
    </location>
</feature>
<comment type="subcellular location">
    <subcellularLocation>
        <location evidence="1">Membrane</location>
        <topology evidence="1">Multi-pass membrane protein</topology>
    </subcellularLocation>
</comment>
<dbReference type="OrthoDB" id="78663at2759"/>
<comment type="similarity">
    <text evidence="2">Belongs to the unc-93 family.</text>
</comment>
<dbReference type="GO" id="GO:0005886">
    <property type="term" value="C:plasma membrane"/>
    <property type="evidence" value="ECO:0007669"/>
    <property type="project" value="TreeGrafter"/>
</dbReference>
<feature type="transmembrane region" description="Helical" evidence="6">
    <location>
        <begin position="425"/>
        <end position="443"/>
    </location>
</feature>
<gene>
    <name evidence="7" type="ORF">Bhyg_00808</name>
</gene>
<keyword evidence="8" id="KW-1185">Reference proteome</keyword>
<protein>
    <submittedName>
        <fullName evidence="7">UNC93-like protein</fullName>
    </submittedName>
</protein>
<feature type="transmembrane region" description="Helical" evidence="6">
    <location>
        <begin position="296"/>
        <end position="318"/>
    </location>
</feature>